<dbReference type="CDD" id="cd01080">
    <property type="entry name" value="NAD_bind_m-THF_DH_Cyclohyd"/>
    <property type="match status" value="1"/>
</dbReference>
<comment type="caution">
    <text evidence="11">Lacks conserved residue(s) required for the propagation of feature annotation.</text>
</comment>
<evidence type="ECO:0000259" key="12">
    <source>
        <dbReference type="Pfam" id="PF00763"/>
    </source>
</evidence>
<evidence type="ECO:0000256" key="10">
    <source>
        <dbReference type="ARBA" id="ARBA00023268"/>
    </source>
</evidence>
<dbReference type="HAMAP" id="MF_01576">
    <property type="entry name" value="THF_DHG_CYH"/>
    <property type="match status" value="1"/>
</dbReference>
<comment type="function">
    <text evidence="11">Catalyzes the oxidation of 5,10-methylenetetrahydrofolate to 5,10-methenyltetrahydrofolate and then the hydrolysis of 5,10-methenyltetrahydrofolate to 10-formyltetrahydrofolate.</text>
</comment>
<name>A0ABT2PWP7_9MOLU</name>
<dbReference type="Pfam" id="PF02882">
    <property type="entry name" value="THF_DHG_CYH_C"/>
    <property type="match status" value="1"/>
</dbReference>
<dbReference type="InterPro" id="IPR000672">
    <property type="entry name" value="THF_DH/CycHdrlase"/>
</dbReference>
<dbReference type="PANTHER" id="PTHR48099">
    <property type="entry name" value="C-1-TETRAHYDROFOLATE SYNTHASE, CYTOPLASMIC-RELATED"/>
    <property type="match status" value="1"/>
</dbReference>
<comment type="pathway">
    <text evidence="1 11">One-carbon metabolism; tetrahydrofolate interconversion.</text>
</comment>
<gene>
    <name evidence="11 14" type="primary">folD</name>
    <name evidence="14" type="ORF">N7603_00190</name>
</gene>
<accession>A0ABT2PWP7</accession>
<dbReference type="EC" id="1.5.1.5" evidence="11"/>
<dbReference type="InterPro" id="IPR020631">
    <property type="entry name" value="THF_DH/CycHdrlase_NAD-bd_dom"/>
</dbReference>
<evidence type="ECO:0000256" key="3">
    <source>
        <dbReference type="ARBA" id="ARBA00022605"/>
    </source>
</evidence>
<protein>
    <recommendedName>
        <fullName evidence="11">Bifunctional protein FolD</fullName>
    </recommendedName>
    <domain>
        <recommendedName>
            <fullName evidence="11">Methylenetetrahydrofolate dehydrogenase</fullName>
            <ecNumber evidence="11">1.5.1.5</ecNumber>
        </recommendedName>
    </domain>
    <domain>
        <recommendedName>
            <fullName evidence="11">Methenyltetrahydrofolate cyclohydrolase</fullName>
            <ecNumber evidence="11">3.5.4.9</ecNumber>
        </recommendedName>
    </domain>
</protein>
<feature type="binding site" evidence="11">
    <location>
        <position position="229"/>
    </location>
    <ligand>
        <name>NADP(+)</name>
        <dbReference type="ChEBI" id="CHEBI:58349"/>
    </ligand>
</feature>
<evidence type="ECO:0000256" key="2">
    <source>
        <dbReference type="ARBA" id="ARBA00022563"/>
    </source>
</evidence>
<keyword evidence="6 11" id="KW-0521">NADP</keyword>
<dbReference type="PRINTS" id="PR00085">
    <property type="entry name" value="THFDHDRGNASE"/>
</dbReference>
<dbReference type="SUPFAM" id="SSF53223">
    <property type="entry name" value="Aminoacid dehydrogenase-like, N-terminal domain"/>
    <property type="match status" value="1"/>
</dbReference>
<keyword evidence="5 11" id="KW-0378">Hydrolase</keyword>
<comment type="catalytic activity">
    <reaction evidence="11">
        <text>(6R)-5,10-methenyltetrahydrofolate + H2O = (6R)-10-formyltetrahydrofolate + H(+)</text>
        <dbReference type="Rhea" id="RHEA:23700"/>
        <dbReference type="ChEBI" id="CHEBI:15377"/>
        <dbReference type="ChEBI" id="CHEBI:15378"/>
        <dbReference type="ChEBI" id="CHEBI:57455"/>
        <dbReference type="ChEBI" id="CHEBI:195366"/>
        <dbReference type="EC" id="3.5.4.9"/>
    </reaction>
</comment>
<keyword evidence="3 11" id="KW-0028">Amino-acid biosynthesis</keyword>
<dbReference type="SUPFAM" id="SSF51735">
    <property type="entry name" value="NAD(P)-binding Rossmann-fold domains"/>
    <property type="match status" value="1"/>
</dbReference>
<evidence type="ECO:0000313" key="15">
    <source>
        <dbReference type="Proteomes" id="UP001209076"/>
    </source>
</evidence>
<dbReference type="EMBL" id="JAOEGN010000001">
    <property type="protein sequence ID" value="MCU0104078.1"/>
    <property type="molecule type" value="Genomic_DNA"/>
</dbReference>
<comment type="similarity">
    <text evidence="11">Belongs to the tetrahydrofolate dehydrogenase/cyclohydrolase family.</text>
</comment>
<reference evidence="15" key="1">
    <citation type="submission" date="2023-07" db="EMBL/GenBank/DDBJ databases">
        <title>Novel Mycoplasma species identified in domestic and wild animals.</title>
        <authorList>
            <person name="Volokhov D.V."/>
            <person name="Furtak V.A."/>
            <person name="Zagorodnyaya T.A."/>
        </authorList>
    </citation>
    <scope>NUCLEOTIDE SEQUENCE [LARGE SCALE GENOMIC DNA]</scope>
    <source>
        <strain evidence="15">92-19</strain>
    </source>
</reference>
<dbReference type="InterPro" id="IPR036291">
    <property type="entry name" value="NAD(P)-bd_dom_sf"/>
</dbReference>
<keyword evidence="2 11" id="KW-0554">One-carbon metabolism</keyword>
<evidence type="ECO:0000313" key="14">
    <source>
        <dbReference type="EMBL" id="MCU0104078.1"/>
    </source>
</evidence>
<dbReference type="RefSeq" id="WP_262095288.1">
    <property type="nucleotide sequence ID" value="NZ_JAOEGN010000001.1"/>
</dbReference>
<proteinExistence type="inferred from homology"/>
<dbReference type="InterPro" id="IPR046346">
    <property type="entry name" value="Aminoacid_DH-like_N_sf"/>
</dbReference>
<evidence type="ECO:0000256" key="9">
    <source>
        <dbReference type="ARBA" id="ARBA00023167"/>
    </source>
</evidence>
<keyword evidence="7 11" id="KW-0560">Oxidoreductase</keyword>
<dbReference type="PANTHER" id="PTHR48099:SF5">
    <property type="entry name" value="C-1-TETRAHYDROFOLATE SYNTHASE, CYTOPLASMIC"/>
    <property type="match status" value="1"/>
</dbReference>
<dbReference type="InterPro" id="IPR020630">
    <property type="entry name" value="THF_DH/CycHdrlase_cat_dom"/>
</dbReference>
<evidence type="ECO:0000259" key="13">
    <source>
        <dbReference type="Pfam" id="PF02882"/>
    </source>
</evidence>
<dbReference type="PROSITE" id="PS00767">
    <property type="entry name" value="THF_DHG_CYH_2"/>
    <property type="match status" value="1"/>
</dbReference>
<keyword evidence="8 11" id="KW-0368">Histidine biosynthesis</keyword>
<dbReference type="InterPro" id="IPR020867">
    <property type="entry name" value="THF_DH/CycHdrlase_CS"/>
</dbReference>
<feature type="binding site" evidence="11">
    <location>
        <begin position="163"/>
        <end position="165"/>
    </location>
    <ligand>
        <name>NADP(+)</name>
        <dbReference type="ChEBI" id="CHEBI:58349"/>
    </ligand>
</feature>
<evidence type="ECO:0000256" key="1">
    <source>
        <dbReference type="ARBA" id="ARBA00004777"/>
    </source>
</evidence>
<dbReference type="EC" id="3.5.4.9" evidence="11"/>
<keyword evidence="10 11" id="KW-0511">Multifunctional enzyme</keyword>
<sequence>MILDGKGLAKQNEITLKNRVIELKKKFGITPSLRVILVGESPASIAYVNSKKKACDRVGIDGEIIRLPSDISEEVLIDKIESLNHDDAVDGILIQLPLPKHINETFVLNKVSPSKDVDGLHTINAGKLFTKQPGVVPATPLGVIMLLKHYQIPLEGKYAVVVGRSNLVGMPLAKLLNDADATVTVVHRKTEDITRFTKEADILCVAVGKPNFITKDMVKPGSVVVDVGINRVGESLVGDVDFEEIKDIASYITPVPGGVGPMTISALLFNVLFQYEVKYHD</sequence>
<evidence type="ECO:0000256" key="4">
    <source>
        <dbReference type="ARBA" id="ARBA00022755"/>
    </source>
</evidence>
<evidence type="ECO:0000256" key="6">
    <source>
        <dbReference type="ARBA" id="ARBA00022857"/>
    </source>
</evidence>
<evidence type="ECO:0000256" key="8">
    <source>
        <dbReference type="ARBA" id="ARBA00023102"/>
    </source>
</evidence>
<dbReference type="Gene3D" id="3.40.50.10860">
    <property type="entry name" value="Leucine Dehydrogenase, chain A, domain 1"/>
    <property type="match status" value="1"/>
</dbReference>
<comment type="subunit">
    <text evidence="11">Homodimer.</text>
</comment>
<organism evidence="14 15">
    <name type="scientific">Paracholeplasma vituli</name>
    <dbReference type="NCBI Taxonomy" id="69473"/>
    <lineage>
        <taxon>Bacteria</taxon>
        <taxon>Bacillati</taxon>
        <taxon>Mycoplasmatota</taxon>
        <taxon>Mollicutes</taxon>
        <taxon>Acholeplasmatales</taxon>
        <taxon>Acholeplasmataceae</taxon>
        <taxon>Paracholeplasma</taxon>
    </lineage>
</organism>
<dbReference type="Pfam" id="PF00763">
    <property type="entry name" value="THF_DHG_CYH"/>
    <property type="match status" value="1"/>
</dbReference>
<evidence type="ECO:0000256" key="5">
    <source>
        <dbReference type="ARBA" id="ARBA00022801"/>
    </source>
</evidence>
<dbReference type="Gene3D" id="3.40.50.720">
    <property type="entry name" value="NAD(P)-binding Rossmann-like Domain"/>
    <property type="match status" value="1"/>
</dbReference>
<keyword evidence="4 11" id="KW-0658">Purine biosynthesis</keyword>
<comment type="caution">
    <text evidence="14">The sequence shown here is derived from an EMBL/GenBank/DDBJ whole genome shotgun (WGS) entry which is preliminary data.</text>
</comment>
<keyword evidence="15" id="KW-1185">Reference proteome</keyword>
<feature type="domain" description="Tetrahydrofolate dehydrogenase/cyclohydrolase NAD(P)-binding" evidence="13">
    <location>
        <begin position="137"/>
        <end position="276"/>
    </location>
</feature>
<keyword evidence="9 11" id="KW-0486">Methionine biosynthesis</keyword>
<comment type="catalytic activity">
    <reaction evidence="11">
        <text>(6R)-5,10-methylene-5,6,7,8-tetrahydrofolate + NADP(+) = (6R)-5,10-methenyltetrahydrofolate + NADPH</text>
        <dbReference type="Rhea" id="RHEA:22812"/>
        <dbReference type="ChEBI" id="CHEBI:15636"/>
        <dbReference type="ChEBI" id="CHEBI:57455"/>
        <dbReference type="ChEBI" id="CHEBI:57783"/>
        <dbReference type="ChEBI" id="CHEBI:58349"/>
        <dbReference type="EC" id="1.5.1.5"/>
    </reaction>
</comment>
<feature type="domain" description="Tetrahydrofolate dehydrogenase/cyclohydrolase catalytic" evidence="12">
    <location>
        <begin position="3"/>
        <end position="118"/>
    </location>
</feature>
<evidence type="ECO:0000256" key="7">
    <source>
        <dbReference type="ARBA" id="ARBA00023002"/>
    </source>
</evidence>
<evidence type="ECO:0000256" key="11">
    <source>
        <dbReference type="HAMAP-Rule" id="MF_01576"/>
    </source>
</evidence>
<dbReference type="Proteomes" id="UP001209076">
    <property type="component" value="Unassembled WGS sequence"/>
</dbReference>
<dbReference type="NCBIfam" id="NF010783">
    <property type="entry name" value="PRK14186.1"/>
    <property type="match status" value="1"/>
</dbReference>